<dbReference type="RefSeq" id="WP_377603270.1">
    <property type="nucleotide sequence ID" value="NZ_JBHUME010000008.1"/>
</dbReference>
<evidence type="ECO:0000313" key="3">
    <source>
        <dbReference type="Proteomes" id="UP001597541"/>
    </source>
</evidence>
<feature type="region of interest" description="Disordered" evidence="1">
    <location>
        <begin position="1"/>
        <end position="70"/>
    </location>
</feature>
<comment type="caution">
    <text evidence="2">The sequence shown here is derived from an EMBL/GenBank/DDBJ whole genome shotgun (WGS) entry which is preliminary data.</text>
</comment>
<name>A0ABW5PD30_9BACL</name>
<feature type="compositionally biased region" description="Basic and acidic residues" evidence="1">
    <location>
        <begin position="1"/>
        <end position="11"/>
    </location>
</feature>
<reference evidence="3" key="1">
    <citation type="journal article" date="2019" name="Int. J. Syst. Evol. Microbiol.">
        <title>The Global Catalogue of Microorganisms (GCM) 10K type strain sequencing project: providing services to taxonomists for standard genome sequencing and annotation.</title>
        <authorList>
            <consortium name="The Broad Institute Genomics Platform"/>
            <consortium name="The Broad Institute Genome Sequencing Center for Infectious Disease"/>
            <person name="Wu L."/>
            <person name="Ma J."/>
        </authorList>
    </citation>
    <scope>NUCLEOTIDE SEQUENCE [LARGE SCALE GENOMIC DNA]</scope>
    <source>
        <strain evidence="3">KCTC 3950</strain>
    </source>
</reference>
<organism evidence="2 3">
    <name type="scientific">Paenibacillus gansuensis</name>
    <dbReference type="NCBI Taxonomy" id="306542"/>
    <lineage>
        <taxon>Bacteria</taxon>
        <taxon>Bacillati</taxon>
        <taxon>Bacillota</taxon>
        <taxon>Bacilli</taxon>
        <taxon>Bacillales</taxon>
        <taxon>Paenibacillaceae</taxon>
        <taxon>Paenibacillus</taxon>
    </lineage>
</organism>
<keyword evidence="3" id="KW-1185">Reference proteome</keyword>
<feature type="compositionally biased region" description="Polar residues" evidence="1">
    <location>
        <begin position="61"/>
        <end position="70"/>
    </location>
</feature>
<sequence length="70" mass="7440">MNQQQDPKKQLELAQAKDSTDEGRNGAMMTKDSWNQDGNPAAAHDPFGPEMNQEAPPTVNGKPSSSGLGS</sequence>
<accession>A0ABW5PD30</accession>
<proteinExistence type="predicted"/>
<evidence type="ECO:0000313" key="2">
    <source>
        <dbReference type="EMBL" id="MFD2613271.1"/>
    </source>
</evidence>
<dbReference type="Proteomes" id="UP001597541">
    <property type="component" value="Unassembled WGS sequence"/>
</dbReference>
<gene>
    <name evidence="2" type="ORF">ACFSUF_12645</name>
</gene>
<protein>
    <submittedName>
        <fullName evidence="2">Uncharacterized protein</fullName>
    </submittedName>
</protein>
<dbReference type="EMBL" id="JBHUME010000008">
    <property type="protein sequence ID" value="MFD2613271.1"/>
    <property type="molecule type" value="Genomic_DNA"/>
</dbReference>
<evidence type="ECO:0000256" key="1">
    <source>
        <dbReference type="SAM" id="MobiDB-lite"/>
    </source>
</evidence>